<accession>A0A7C8YE03</accession>
<protein>
    <submittedName>
        <fullName evidence="2">Uncharacterized protein</fullName>
    </submittedName>
</protein>
<proteinExistence type="predicted"/>
<reference evidence="2" key="1">
    <citation type="journal article" date="2013" name="J. Plant Res.">
        <title>Effect of fungi and light on seed germination of three Opuntia species from semiarid lands of central Mexico.</title>
        <authorList>
            <person name="Delgado-Sanchez P."/>
            <person name="Jimenez-Bremont J.F."/>
            <person name="Guerrero-Gonzalez Mde L."/>
            <person name="Flores J."/>
        </authorList>
    </citation>
    <scope>NUCLEOTIDE SEQUENCE</scope>
    <source>
        <tissue evidence="2">Cladode</tissue>
    </source>
</reference>
<dbReference type="AlphaFoldDB" id="A0A7C8YE03"/>
<organism evidence="2">
    <name type="scientific">Opuntia streptacantha</name>
    <name type="common">Prickly pear cactus</name>
    <name type="synonym">Opuntia cardona</name>
    <dbReference type="NCBI Taxonomy" id="393608"/>
    <lineage>
        <taxon>Eukaryota</taxon>
        <taxon>Viridiplantae</taxon>
        <taxon>Streptophyta</taxon>
        <taxon>Embryophyta</taxon>
        <taxon>Tracheophyta</taxon>
        <taxon>Spermatophyta</taxon>
        <taxon>Magnoliopsida</taxon>
        <taxon>eudicotyledons</taxon>
        <taxon>Gunneridae</taxon>
        <taxon>Pentapetalae</taxon>
        <taxon>Caryophyllales</taxon>
        <taxon>Cactineae</taxon>
        <taxon>Cactaceae</taxon>
        <taxon>Opuntioideae</taxon>
        <taxon>Opuntia</taxon>
    </lineage>
</organism>
<dbReference type="EMBL" id="GISG01010236">
    <property type="protein sequence ID" value="MBA4616152.1"/>
    <property type="molecule type" value="Transcribed_RNA"/>
</dbReference>
<evidence type="ECO:0000256" key="1">
    <source>
        <dbReference type="SAM" id="MobiDB-lite"/>
    </source>
</evidence>
<reference evidence="2" key="2">
    <citation type="submission" date="2020-07" db="EMBL/GenBank/DDBJ databases">
        <authorList>
            <person name="Vera ALvarez R."/>
            <person name="Arias-Moreno D.M."/>
            <person name="Jimenez-Jacinto V."/>
            <person name="Jimenez-Bremont J.F."/>
            <person name="Swaminathan K."/>
            <person name="Moose S.P."/>
            <person name="Guerrero-Gonzalez M.L."/>
            <person name="Marino-Ramirez L."/>
            <person name="Landsman D."/>
            <person name="Rodriguez-Kessler M."/>
            <person name="Delgado-Sanchez P."/>
        </authorList>
    </citation>
    <scope>NUCLEOTIDE SEQUENCE</scope>
    <source>
        <tissue evidence="2">Cladode</tissue>
    </source>
</reference>
<feature type="compositionally biased region" description="Basic and acidic residues" evidence="1">
    <location>
        <begin position="40"/>
        <end position="49"/>
    </location>
</feature>
<dbReference type="EMBL" id="GISG01010238">
    <property type="protein sequence ID" value="MBA4616154.1"/>
    <property type="molecule type" value="Transcribed_RNA"/>
</dbReference>
<feature type="compositionally biased region" description="Basic and acidic residues" evidence="1">
    <location>
        <begin position="8"/>
        <end position="32"/>
    </location>
</feature>
<name>A0A7C8YE03_OPUST</name>
<dbReference type="EMBL" id="GISG01010239">
    <property type="protein sequence ID" value="MBA4616155.1"/>
    <property type="molecule type" value="Transcribed_RNA"/>
</dbReference>
<feature type="region of interest" description="Disordered" evidence="1">
    <location>
        <begin position="1"/>
        <end position="49"/>
    </location>
</feature>
<sequence>MLVTEVESNGKAEETGEDPRQDSSADEHDKNCNLKTGLSKSDEIERSSRTIRRDDIGSRSFSSRVFNCQGKKLRINIPLTAPSRTFSAIGNLFWEDFIKQSSKKASPRGFHVNKTKFDLVLEEASSVLYSASFISLILHLAPEKDVL</sequence>
<evidence type="ECO:0000313" key="2">
    <source>
        <dbReference type="EMBL" id="MBA4616154.1"/>
    </source>
</evidence>